<dbReference type="Proteomes" id="UP000178656">
    <property type="component" value="Unassembled WGS sequence"/>
</dbReference>
<gene>
    <name evidence="1" type="ORF">A2482_02020</name>
</gene>
<dbReference type="EMBL" id="MFGM01000067">
    <property type="protein sequence ID" value="OGF34829.1"/>
    <property type="molecule type" value="Genomic_DNA"/>
</dbReference>
<evidence type="ECO:0000313" key="1">
    <source>
        <dbReference type="EMBL" id="OGF34829.1"/>
    </source>
</evidence>
<evidence type="ECO:0000313" key="2">
    <source>
        <dbReference type="Proteomes" id="UP000178656"/>
    </source>
</evidence>
<dbReference type="AlphaFoldDB" id="A0A1F5T7E1"/>
<sequence length="123" mass="13851">MIGAITFLPLGIIALIRYNSTCAADIAFETLRTFLHEKAGIDYLSKKNEGVIKSVWNRRRQVLLFVHGNEVTQAESNGVEFSDDCVIRVFDKDFEKKHLQALNKAIIDAAARAKSPGWPKQFN</sequence>
<proteinExistence type="predicted"/>
<accession>A0A1F5T7E1</accession>
<comment type="caution">
    <text evidence="1">The sequence shown here is derived from an EMBL/GenBank/DDBJ whole genome shotgun (WGS) entry which is preliminary data.</text>
</comment>
<reference evidence="1 2" key="1">
    <citation type="journal article" date="2016" name="Nat. Commun.">
        <title>Thousands of microbial genomes shed light on interconnected biogeochemical processes in an aquifer system.</title>
        <authorList>
            <person name="Anantharaman K."/>
            <person name="Brown C.T."/>
            <person name="Hug L.A."/>
            <person name="Sharon I."/>
            <person name="Castelle C.J."/>
            <person name="Probst A.J."/>
            <person name="Thomas B.C."/>
            <person name="Singh A."/>
            <person name="Wilkins M.J."/>
            <person name="Karaoz U."/>
            <person name="Brodie E.L."/>
            <person name="Williams K.H."/>
            <person name="Hubbard S.S."/>
            <person name="Banfield J.F."/>
        </authorList>
    </citation>
    <scope>NUCLEOTIDE SEQUENCE [LARGE SCALE GENOMIC DNA]</scope>
</reference>
<organism evidence="1 2">
    <name type="scientific">Candidatus Falkowbacteria bacterium RIFOXYC2_FULL_48_21</name>
    <dbReference type="NCBI Taxonomy" id="1798005"/>
    <lineage>
        <taxon>Bacteria</taxon>
        <taxon>Candidatus Falkowiibacteriota</taxon>
    </lineage>
</organism>
<protein>
    <submittedName>
        <fullName evidence="1">Uncharacterized protein</fullName>
    </submittedName>
</protein>
<name>A0A1F5T7E1_9BACT</name>